<dbReference type="Gene3D" id="1.10.287.110">
    <property type="entry name" value="DnaJ domain"/>
    <property type="match status" value="1"/>
</dbReference>
<dbReference type="InterPro" id="IPR043183">
    <property type="entry name" value="DNJB2/6-like"/>
</dbReference>
<evidence type="ECO:0000256" key="1">
    <source>
        <dbReference type="ARBA" id="ARBA00023186"/>
    </source>
</evidence>
<evidence type="ECO:0000313" key="5">
    <source>
        <dbReference type="Proteomes" id="UP001163046"/>
    </source>
</evidence>
<protein>
    <submittedName>
        <fullName evidence="4">DnaJ sub B member 2</fullName>
    </submittedName>
</protein>
<dbReference type="SUPFAM" id="SSF46565">
    <property type="entry name" value="Chaperone J-domain"/>
    <property type="match status" value="1"/>
</dbReference>
<comment type="caution">
    <text evidence="4">The sequence shown here is derived from an EMBL/GenBank/DDBJ whole genome shotgun (WGS) entry which is preliminary data.</text>
</comment>
<dbReference type="PROSITE" id="PS50076">
    <property type="entry name" value="DNAJ_2"/>
    <property type="match status" value="1"/>
</dbReference>
<reference evidence="4" key="1">
    <citation type="submission" date="2023-01" db="EMBL/GenBank/DDBJ databases">
        <title>Genome assembly of the deep-sea coral Lophelia pertusa.</title>
        <authorList>
            <person name="Herrera S."/>
            <person name="Cordes E."/>
        </authorList>
    </citation>
    <scope>NUCLEOTIDE SEQUENCE</scope>
    <source>
        <strain evidence="4">USNM1676648</strain>
        <tissue evidence="4">Polyp</tissue>
    </source>
</reference>
<dbReference type="OrthoDB" id="10250354at2759"/>
<keyword evidence="5" id="KW-1185">Reference proteome</keyword>
<dbReference type="CDD" id="cd06257">
    <property type="entry name" value="DnaJ"/>
    <property type="match status" value="1"/>
</dbReference>
<sequence length="215" mass="25545">MAPRQNPDNKKEAEETFKLVSEAYEVLSNKDKRQIYDRYGKEGLSDNPRNERGEFAANFETFPSHVFRSPEEVFREFFGSTAFNDVFNIAFQSFGGFHDFTNTENTSRRPNRVQNTDFFQADAFGEDPFSFSFDNRFAREDLLADDVYGENAFVPRHRRQRHRRQERSSERQPQNNLPTFYDTFSSFSDFDRVFDQFADMERHMMSTMERVFGRL</sequence>
<dbReference type="InterPro" id="IPR036869">
    <property type="entry name" value="J_dom_sf"/>
</dbReference>
<proteinExistence type="predicted"/>
<dbReference type="AlphaFoldDB" id="A0A9W9ZC66"/>
<dbReference type="EMBL" id="MU826360">
    <property type="protein sequence ID" value="KAJ7379068.1"/>
    <property type="molecule type" value="Genomic_DNA"/>
</dbReference>
<evidence type="ECO:0000313" key="4">
    <source>
        <dbReference type="EMBL" id="KAJ7379068.1"/>
    </source>
</evidence>
<dbReference type="PROSITE" id="PS00636">
    <property type="entry name" value="DNAJ_1"/>
    <property type="match status" value="1"/>
</dbReference>
<evidence type="ECO:0000259" key="3">
    <source>
        <dbReference type="PROSITE" id="PS50076"/>
    </source>
</evidence>
<organism evidence="4 5">
    <name type="scientific">Desmophyllum pertusum</name>
    <dbReference type="NCBI Taxonomy" id="174260"/>
    <lineage>
        <taxon>Eukaryota</taxon>
        <taxon>Metazoa</taxon>
        <taxon>Cnidaria</taxon>
        <taxon>Anthozoa</taxon>
        <taxon>Hexacorallia</taxon>
        <taxon>Scleractinia</taxon>
        <taxon>Caryophylliina</taxon>
        <taxon>Caryophylliidae</taxon>
        <taxon>Desmophyllum</taxon>
    </lineage>
</organism>
<gene>
    <name evidence="4" type="primary">DNAJB2_2</name>
    <name evidence="4" type="ORF">OS493_018864</name>
</gene>
<dbReference type="PANTHER" id="PTHR45168">
    <property type="entry name" value="DNAJ HOMOLOG SUBFAMILY B MEMBER 2"/>
    <property type="match status" value="1"/>
</dbReference>
<accession>A0A9W9ZC66</accession>
<dbReference type="InterPro" id="IPR001623">
    <property type="entry name" value="DnaJ_domain"/>
</dbReference>
<evidence type="ECO:0000256" key="2">
    <source>
        <dbReference type="SAM" id="MobiDB-lite"/>
    </source>
</evidence>
<name>A0A9W9ZC66_9CNID</name>
<keyword evidence="1" id="KW-0143">Chaperone</keyword>
<dbReference type="Pfam" id="PF00226">
    <property type="entry name" value="DnaJ"/>
    <property type="match status" value="1"/>
</dbReference>
<dbReference type="Proteomes" id="UP001163046">
    <property type="component" value="Unassembled WGS sequence"/>
</dbReference>
<dbReference type="InterPro" id="IPR018253">
    <property type="entry name" value="DnaJ_domain_CS"/>
</dbReference>
<dbReference type="GO" id="GO:0030544">
    <property type="term" value="F:Hsp70 protein binding"/>
    <property type="evidence" value="ECO:0007669"/>
    <property type="project" value="InterPro"/>
</dbReference>
<dbReference type="PANTHER" id="PTHR45168:SF3">
    <property type="entry name" value="DNAJ HEAT SHOCK PROTEIN FAMILY (HSP40) MEMBER B2"/>
    <property type="match status" value="1"/>
</dbReference>
<dbReference type="PRINTS" id="PR00625">
    <property type="entry name" value="JDOMAIN"/>
</dbReference>
<dbReference type="GO" id="GO:0051082">
    <property type="term" value="F:unfolded protein binding"/>
    <property type="evidence" value="ECO:0007669"/>
    <property type="project" value="InterPro"/>
</dbReference>
<feature type="domain" description="J" evidence="3">
    <location>
        <begin position="1"/>
        <end position="40"/>
    </location>
</feature>
<feature type="compositionally biased region" description="Basic residues" evidence="2">
    <location>
        <begin position="156"/>
        <end position="165"/>
    </location>
</feature>
<feature type="region of interest" description="Disordered" evidence="2">
    <location>
        <begin position="156"/>
        <end position="180"/>
    </location>
</feature>